<gene>
    <name evidence="2" type="ORF">LCGC14_1764370</name>
</gene>
<sequence>MNFTSQHNSNRQLKPPVRNRIYRIEPEGDNKFWAIDVRRLKDGKAFKNMDVTLGPAEQVEQNVHYDDSERLALHYEITVGAALRPPSQRRKSRPRFTLEKRPRRTTKSGAPRPLSLTIATTYRSPRMSLARGSATVLQQARISPWENGMPATFQRLSMPASL</sequence>
<organism evidence="2">
    <name type="scientific">marine sediment metagenome</name>
    <dbReference type="NCBI Taxonomy" id="412755"/>
    <lineage>
        <taxon>unclassified sequences</taxon>
        <taxon>metagenomes</taxon>
        <taxon>ecological metagenomes</taxon>
    </lineage>
</organism>
<dbReference type="EMBL" id="LAZR01016455">
    <property type="protein sequence ID" value="KKM04433.1"/>
    <property type="molecule type" value="Genomic_DNA"/>
</dbReference>
<proteinExistence type="predicted"/>
<evidence type="ECO:0000313" key="2">
    <source>
        <dbReference type="EMBL" id="KKM04433.1"/>
    </source>
</evidence>
<reference evidence="2" key="1">
    <citation type="journal article" date="2015" name="Nature">
        <title>Complex archaea that bridge the gap between prokaryotes and eukaryotes.</title>
        <authorList>
            <person name="Spang A."/>
            <person name="Saw J.H."/>
            <person name="Jorgensen S.L."/>
            <person name="Zaremba-Niedzwiedzka K."/>
            <person name="Martijn J."/>
            <person name="Lind A.E."/>
            <person name="van Eijk R."/>
            <person name="Schleper C."/>
            <person name="Guy L."/>
            <person name="Ettema T.J."/>
        </authorList>
    </citation>
    <scope>NUCLEOTIDE SEQUENCE</scope>
</reference>
<accession>A0A0F9JZU0</accession>
<comment type="caution">
    <text evidence="2">The sequence shown here is derived from an EMBL/GenBank/DDBJ whole genome shotgun (WGS) entry which is preliminary data.</text>
</comment>
<evidence type="ECO:0000256" key="1">
    <source>
        <dbReference type="SAM" id="MobiDB-lite"/>
    </source>
</evidence>
<feature type="region of interest" description="Disordered" evidence="1">
    <location>
        <begin position="83"/>
        <end position="112"/>
    </location>
</feature>
<protein>
    <submittedName>
        <fullName evidence="2">Uncharacterized protein</fullName>
    </submittedName>
</protein>
<dbReference type="AlphaFoldDB" id="A0A0F9JZU0"/>
<name>A0A0F9JZU0_9ZZZZ</name>